<organism evidence="2">
    <name type="scientific">Culex pipiens</name>
    <name type="common">House mosquito</name>
    <dbReference type="NCBI Taxonomy" id="7175"/>
    <lineage>
        <taxon>Eukaryota</taxon>
        <taxon>Metazoa</taxon>
        <taxon>Ecdysozoa</taxon>
        <taxon>Arthropoda</taxon>
        <taxon>Hexapoda</taxon>
        <taxon>Insecta</taxon>
        <taxon>Pterygota</taxon>
        <taxon>Neoptera</taxon>
        <taxon>Endopterygota</taxon>
        <taxon>Diptera</taxon>
        <taxon>Nematocera</taxon>
        <taxon>Culicoidea</taxon>
        <taxon>Culicidae</taxon>
        <taxon>Culicinae</taxon>
        <taxon>Culicini</taxon>
        <taxon>Culex</taxon>
        <taxon>Culex</taxon>
    </lineage>
</organism>
<protein>
    <submittedName>
        <fullName evidence="2">(northern house mosquito) hypothetical protein</fullName>
    </submittedName>
</protein>
<evidence type="ECO:0000256" key="1">
    <source>
        <dbReference type="SAM" id="SignalP"/>
    </source>
</evidence>
<feature type="signal peptide" evidence="1">
    <location>
        <begin position="1"/>
        <end position="17"/>
    </location>
</feature>
<dbReference type="AlphaFoldDB" id="A0A8D8EYX5"/>
<dbReference type="EMBL" id="HBUE01022185">
    <property type="protein sequence ID" value="CAG6453102.1"/>
    <property type="molecule type" value="Transcribed_RNA"/>
</dbReference>
<accession>A0A8D8EYX5</accession>
<feature type="chain" id="PRO_5036260671" evidence="1">
    <location>
        <begin position="18"/>
        <end position="120"/>
    </location>
</feature>
<dbReference type="EMBL" id="HBUE01022186">
    <property type="protein sequence ID" value="CAG6453103.1"/>
    <property type="molecule type" value="Transcribed_RNA"/>
</dbReference>
<proteinExistence type="predicted"/>
<evidence type="ECO:0000313" key="2">
    <source>
        <dbReference type="EMBL" id="CAG6453102.1"/>
    </source>
</evidence>
<name>A0A8D8EYX5_CULPI</name>
<sequence length="120" mass="13070">MLSLGWIVFLHAPASSSIRQDAPEGSSMFNNAELETLLHIATTFPAPPLAKSFPLLSRQVVAQFVAPSVIIEFRNFTKGLKLVTVQFGGNFRCRVGVSSGHNLQQKCGCWPGLEIGNELE</sequence>
<keyword evidence="1" id="KW-0732">Signal</keyword>
<reference evidence="2" key="1">
    <citation type="submission" date="2021-05" db="EMBL/GenBank/DDBJ databases">
        <authorList>
            <person name="Alioto T."/>
            <person name="Alioto T."/>
            <person name="Gomez Garrido J."/>
        </authorList>
    </citation>
    <scope>NUCLEOTIDE SEQUENCE</scope>
</reference>